<evidence type="ECO:0000313" key="1">
    <source>
        <dbReference type="EMBL" id="GAI59873.1"/>
    </source>
</evidence>
<accession>X1PVG8</accession>
<comment type="caution">
    <text evidence="1">The sequence shown here is derived from an EMBL/GenBank/DDBJ whole genome shotgun (WGS) entry which is preliminary data.</text>
</comment>
<feature type="non-terminal residue" evidence="1">
    <location>
        <position position="1"/>
    </location>
</feature>
<name>X1PVG8_9ZZZZ</name>
<gene>
    <name evidence="1" type="ORF">S12H4_00787</name>
</gene>
<protein>
    <submittedName>
        <fullName evidence="1">Uncharacterized protein</fullName>
    </submittedName>
</protein>
<proteinExistence type="predicted"/>
<reference evidence="1" key="1">
    <citation type="journal article" date="2014" name="Front. Microbiol.">
        <title>High frequency of phylogenetically diverse reductive dehalogenase-homologous genes in deep subseafloor sedimentary metagenomes.</title>
        <authorList>
            <person name="Kawai M."/>
            <person name="Futagami T."/>
            <person name="Toyoda A."/>
            <person name="Takaki Y."/>
            <person name="Nishi S."/>
            <person name="Hori S."/>
            <person name="Arai W."/>
            <person name="Tsubouchi T."/>
            <person name="Morono Y."/>
            <person name="Uchiyama I."/>
            <person name="Ito T."/>
            <person name="Fujiyama A."/>
            <person name="Inagaki F."/>
            <person name="Takami H."/>
        </authorList>
    </citation>
    <scope>NUCLEOTIDE SEQUENCE</scope>
    <source>
        <strain evidence="1">Expedition CK06-06</strain>
    </source>
</reference>
<organism evidence="1">
    <name type="scientific">marine sediment metagenome</name>
    <dbReference type="NCBI Taxonomy" id="412755"/>
    <lineage>
        <taxon>unclassified sequences</taxon>
        <taxon>metagenomes</taxon>
        <taxon>ecological metagenomes</taxon>
    </lineage>
</organism>
<sequence length="30" mass="3341">VGCGYEGSFYIDVPARKVLMVREVRSRGVP</sequence>
<dbReference type="EMBL" id="BARW01000121">
    <property type="protein sequence ID" value="GAI59873.1"/>
    <property type="molecule type" value="Genomic_DNA"/>
</dbReference>
<dbReference type="AlphaFoldDB" id="X1PVG8"/>